<organism evidence="1 2">
    <name type="scientific">Flavipsychrobacter stenotrophus</name>
    <dbReference type="NCBI Taxonomy" id="2077091"/>
    <lineage>
        <taxon>Bacteria</taxon>
        <taxon>Pseudomonadati</taxon>
        <taxon>Bacteroidota</taxon>
        <taxon>Chitinophagia</taxon>
        <taxon>Chitinophagales</taxon>
        <taxon>Chitinophagaceae</taxon>
        <taxon>Flavipsychrobacter</taxon>
    </lineage>
</organism>
<dbReference type="EMBL" id="PPSL01000008">
    <property type="protein sequence ID" value="PQJ09024.1"/>
    <property type="molecule type" value="Genomic_DNA"/>
</dbReference>
<protein>
    <submittedName>
        <fullName evidence="1">Uncharacterized protein</fullName>
    </submittedName>
</protein>
<reference evidence="1 2" key="1">
    <citation type="submission" date="2018-01" db="EMBL/GenBank/DDBJ databases">
        <title>A novel member of the phylum Bacteroidetes isolated from glacier ice.</title>
        <authorList>
            <person name="Liu Q."/>
            <person name="Xin Y.-H."/>
        </authorList>
    </citation>
    <scope>NUCLEOTIDE SEQUENCE [LARGE SCALE GENOMIC DNA]</scope>
    <source>
        <strain evidence="1 2">RB1R16</strain>
    </source>
</reference>
<gene>
    <name evidence="1" type="ORF">CJD36_020815</name>
</gene>
<name>A0A2S7SQJ3_9BACT</name>
<evidence type="ECO:0000313" key="1">
    <source>
        <dbReference type="EMBL" id="PQJ09024.1"/>
    </source>
</evidence>
<dbReference type="RefSeq" id="WP_105041145.1">
    <property type="nucleotide sequence ID" value="NZ_PPSL01000008.1"/>
</dbReference>
<keyword evidence="2" id="KW-1185">Reference proteome</keyword>
<accession>A0A2S7SQJ3</accession>
<dbReference type="OrthoDB" id="744342at2"/>
<comment type="caution">
    <text evidence="1">The sequence shown here is derived from an EMBL/GenBank/DDBJ whole genome shotgun (WGS) entry which is preliminary data.</text>
</comment>
<dbReference type="Proteomes" id="UP000239872">
    <property type="component" value="Unassembled WGS sequence"/>
</dbReference>
<sequence length="344" mass="38821">MSLLSRTVTTVIIVIGLIISVAHAGGKKGVKKKYNLVITNYTEENDVLVRPVMNVPASSIGQIGLTLNKPFNKVRALHGLIPGRRYHVSPDGRNDTVDLIVWKSNDYTRKKLAGWFLNEPPEIFPFRGGNISMPEDTLLFKDDSGRKNIILSFATHDLAPIDDLSTGRYACVTMGLAWFREENNKWVLKYFTPGIGCYGAFQSLPKLNLIKLGTNNYACYLLNSNGGPGQVYYSGLYVFAIVDGQVRIVLTEDAVERTNTMSSTWYPHLTTFKTKSDSVFRRLSLKLEGTFNRNIPNPEYDTTDSPIELAKAIIGRDSFDFRVTRCFEYRNGKYRKVSSRYKVK</sequence>
<evidence type="ECO:0000313" key="2">
    <source>
        <dbReference type="Proteomes" id="UP000239872"/>
    </source>
</evidence>
<proteinExistence type="predicted"/>
<dbReference type="AlphaFoldDB" id="A0A2S7SQJ3"/>